<dbReference type="GO" id="GO:0003700">
    <property type="term" value="F:DNA-binding transcription factor activity"/>
    <property type="evidence" value="ECO:0007669"/>
    <property type="project" value="InterPro"/>
</dbReference>
<dbReference type="Pfam" id="PF00392">
    <property type="entry name" value="GntR"/>
    <property type="match status" value="1"/>
</dbReference>
<sequence>MTRKAPKSYAAIYDAIFSRIVQGQYRPIHRIGIATLAQALGVSTTPVREALRQLAGRDLVVERHREGFYLAPLNARAIISLYRAHELWMDRALQLHPVNGHRAGRHRSLWRLFDNRAAATGDAAIISIRRYVDDRLAVLRRHEATILADMGERAHALADALTQDDPAMARDISHAFHERCRDVADQLANAFEGQGHVPRI</sequence>
<gene>
    <name evidence="5" type="ORF">N5J77_26675</name>
</gene>
<accession>A0AA42WZK7</accession>
<dbReference type="PANTHER" id="PTHR43537:SF5">
    <property type="entry name" value="UXU OPERON TRANSCRIPTIONAL REGULATOR"/>
    <property type="match status" value="1"/>
</dbReference>
<dbReference type="GO" id="GO:0003677">
    <property type="term" value="F:DNA binding"/>
    <property type="evidence" value="ECO:0007669"/>
    <property type="project" value="UniProtKB-KW"/>
</dbReference>
<dbReference type="PANTHER" id="PTHR43537">
    <property type="entry name" value="TRANSCRIPTIONAL REGULATOR, GNTR FAMILY"/>
    <property type="match status" value="1"/>
</dbReference>
<evidence type="ECO:0000313" key="5">
    <source>
        <dbReference type="EMBL" id="MDH2134724.1"/>
    </source>
</evidence>
<dbReference type="InterPro" id="IPR000524">
    <property type="entry name" value="Tscrpt_reg_HTH_GntR"/>
</dbReference>
<evidence type="ECO:0000256" key="3">
    <source>
        <dbReference type="ARBA" id="ARBA00023163"/>
    </source>
</evidence>
<keyword evidence="3" id="KW-0804">Transcription</keyword>
<dbReference type="InterPro" id="IPR036388">
    <property type="entry name" value="WH-like_DNA-bd_sf"/>
</dbReference>
<organism evidence="5 6">
    <name type="scientific">Sphingobium yanoikuyae</name>
    <name type="common">Sphingomonas yanoikuyae</name>
    <dbReference type="NCBI Taxonomy" id="13690"/>
    <lineage>
        <taxon>Bacteria</taxon>
        <taxon>Pseudomonadati</taxon>
        <taxon>Pseudomonadota</taxon>
        <taxon>Alphaproteobacteria</taxon>
        <taxon>Sphingomonadales</taxon>
        <taxon>Sphingomonadaceae</taxon>
        <taxon>Sphingobium</taxon>
    </lineage>
</organism>
<evidence type="ECO:0000256" key="1">
    <source>
        <dbReference type="ARBA" id="ARBA00023015"/>
    </source>
</evidence>
<feature type="domain" description="HTH gntR-type" evidence="4">
    <location>
        <begin position="6"/>
        <end position="73"/>
    </location>
</feature>
<keyword evidence="1" id="KW-0805">Transcription regulation</keyword>
<dbReference type="Gene3D" id="1.10.10.10">
    <property type="entry name" value="Winged helix-like DNA-binding domain superfamily/Winged helix DNA-binding domain"/>
    <property type="match status" value="1"/>
</dbReference>
<dbReference type="Proteomes" id="UP001162318">
    <property type="component" value="Unassembled WGS sequence"/>
</dbReference>
<evidence type="ECO:0000259" key="4">
    <source>
        <dbReference type="PROSITE" id="PS50949"/>
    </source>
</evidence>
<dbReference type="InterPro" id="IPR036390">
    <property type="entry name" value="WH_DNA-bd_sf"/>
</dbReference>
<dbReference type="EMBL" id="JAOCKX010000067">
    <property type="protein sequence ID" value="MDH2134724.1"/>
    <property type="molecule type" value="Genomic_DNA"/>
</dbReference>
<evidence type="ECO:0000313" key="6">
    <source>
        <dbReference type="Proteomes" id="UP001162318"/>
    </source>
</evidence>
<proteinExistence type="predicted"/>
<evidence type="ECO:0000256" key="2">
    <source>
        <dbReference type="ARBA" id="ARBA00023125"/>
    </source>
</evidence>
<dbReference type="PROSITE" id="PS50949">
    <property type="entry name" value="HTH_GNTR"/>
    <property type="match status" value="1"/>
</dbReference>
<reference evidence="5" key="1">
    <citation type="submission" date="2022-09" db="EMBL/GenBank/DDBJ databases">
        <title>Intensive care unit water sources are persistently colonized with multi-drug resistant bacteria and are the site of extensive horizontal gene transfer of antibiotic resistance genes.</title>
        <authorList>
            <person name="Diorio-Toth L."/>
        </authorList>
    </citation>
    <scope>NUCLEOTIDE SEQUENCE</scope>
    <source>
        <strain evidence="5">GD03659</strain>
    </source>
</reference>
<protein>
    <submittedName>
        <fullName evidence="5">GntR family transcriptional regulator</fullName>
    </submittedName>
</protein>
<dbReference type="SMART" id="SM00345">
    <property type="entry name" value="HTH_GNTR"/>
    <property type="match status" value="1"/>
</dbReference>
<comment type="caution">
    <text evidence="5">The sequence shown here is derived from an EMBL/GenBank/DDBJ whole genome shotgun (WGS) entry which is preliminary data.</text>
</comment>
<dbReference type="CDD" id="cd07377">
    <property type="entry name" value="WHTH_GntR"/>
    <property type="match status" value="1"/>
</dbReference>
<dbReference type="AlphaFoldDB" id="A0AA42WZK7"/>
<dbReference type="SUPFAM" id="SSF46785">
    <property type="entry name" value="Winged helix' DNA-binding domain"/>
    <property type="match status" value="1"/>
</dbReference>
<name>A0AA42WZK7_SPHYA</name>
<dbReference type="RefSeq" id="WP_161731119.1">
    <property type="nucleotide sequence ID" value="NZ_JAAALC010000009.1"/>
</dbReference>
<keyword evidence="2" id="KW-0238">DNA-binding</keyword>